<dbReference type="RefSeq" id="WP_268062832.1">
    <property type="nucleotide sequence ID" value="NZ_JAPQFJ010000027.1"/>
</dbReference>
<gene>
    <name evidence="2" type="ORF">OW729_17450</name>
</gene>
<dbReference type="Gene3D" id="3.40.630.30">
    <property type="match status" value="1"/>
</dbReference>
<dbReference type="InterPro" id="IPR016181">
    <property type="entry name" value="Acyl_CoA_acyltransferase"/>
</dbReference>
<accession>A0ABT4DDL2</accession>
<dbReference type="EMBL" id="JAPQFJ010000027">
    <property type="protein sequence ID" value="MCY6960395.1"/>
    <property type="molecule type" value="Genomic_DNA"/>
</dbReference>
<evidence type="ECO:0000313" key="2">
    <source>
        <dbReference type="EMBL" id="MCY6960395.1"/>
    </source>
</evidence>
<proteinExistence type="predicted"/>
<dbReference type="PROSITE" id="PS51186">
    <property type="entry name" value="GNAT"/>
    <property type="match status" value="1"/>
</dbReference>
<protein>
    <submittedName>
        <fullName evidence="2">GNAT family N-acetyltransferase</fullName>
    </submittedName>
</protein>
<dbReference type="Proteomes" id="UP001144612">
    <property type="component" value="Unassembled WGS sequence"/>
</dbReference>
<organism evidence="2 3">
    <name type="scientific">Clostridium brassicae</name>
    <dbReference type="NCBI Taxonomy" id="2999072"/>
    <lineage>
        <taxon>Bacteria</taxon>
        <taxon>Bacillati</taxon>
        <taxon>Bacillota</taxon>
        <taxon>Clostridia</taxon>
        <taxon>Eubacteriales</taxon>
        <taxon>Clostridiaceae</taxon>
        <taxon>Clostridium</taxon>
    </lineage>
</organism>
<dbReference type="CDD" id="cd04301">
    <property type="entry name" value="NAT_SF"/>
    <property type="match status" value="1"/>
</dbReference>
<keyword evidence="3" id="KW-1185">Reference proteome</keyword>
<feature type="domain" description="N-acetyltransferase" evidence="1">
    <location>
        <begin position="4"/>
        <end position="162"/>
    </location>
</feature>
<dbReference type="PANTHER" id="PTHR43617">
    <property type="entry name" value="L-AMINO ACID N-ACETYLTRANSFERASE"/>
    <property type="match status" value="1"/>
</dbReference>
<evidence type="ECO:0000259" key="1">
    <source>
        <dbReference type="PROSITE" id="PS51186"/>
    </source>
</evidence>
<dbReference type="PANTHER" id="PTHR43617:SF22">
    <property type="entry name" value="L-AMINO ACID N-ACETYLTRANSFERASE AAAT"/>
    <property type="match status" value="1"/>
</dbReference>
<dbReference type="InterPro" id="IPR000182">
    <property type="entry name" value="GNAT_dom"/>
</dbReference>
<comment type="caution">
    <text evidence="2">The sequence shown here is derived from an EMBL/GenBank/DDBJ whole genome shotgun (WGS) entry which is preliminary data.</text>
</comment>
<name>A0ABT4DDL2_9CLOT</name>
<dbReference type="Pfam" id="PF00583">
    <property type="entry name" value="Acetyltransf_1"/>
    <property type="match status" value="1"/>
</dbReference>
<sequence length="163" mass="18922">MSDYIIREIRTSEIYLLEDFLYEAIFQRDETNLLPREVIKQPELKVFIEDFGKQDDLCLVAEIEGKIVGAVWTRILCGEVKGFGNIDDKTPEFAISLYKQYRNKGIGTALMQEMLEVLKRRGYKKVSLAVQKDNYAVGMYKVVGFEIVEELAQEYLMICKLNM</sequence>
<dbReference type="SUPFAM" id="SSF55729">
    <property type="entry name" value="Acyl-CoA N-acyltransferases (Nat)"/>
    <property type="match status" value="1"/>
</dbReference>
<dbReference type="InterPro" id="IPR050276">
    <property type="entry name" value="MshD_Acetyltransferase"/>
</dbReference>
<reference evidence="2" key="1">
    <citation type="submission" date="2022-12" db="EMBL/GenBank/DDBJ databases">
        <title>Clostridium sp. nov., isolated from industrial wastewater.</title>
        <authorList>
            <person name="Jiayan W."/>
        </authorList>
    </citation>
    <scope>NUCLEOTIDE SEQUENCE</scope>
    <source>
        <strain evidence="2">ZC22-4</strain>
    </source>
</reference>
<evidence type="ECO:0000313" key="3">
    <source>
        <dbReference type="Proteomes" id="UP001144612"/>
    </source>
</evidence>